<accession>A0ABQ6EXY2</accession>
<comment type="caution">
    <text evidence="1">The sequence shown here is derived from an EMBL/GenBank/DDBJ whole genome shotgun (WGS) entry which is preliminary data.</text>
</comment>
<evidence type="ECO:0000313" key="2">
    <source>
        <dbReference type="Proteomes" id="UP001157138"/>
    </source>
</evidence>
<dbReference type="EMBL" id="BSPW01000024">
    <property type="protein sequence ID" value="GLT17576.1"/>
    <property type="molecule type" value="Genomic_DNA"/>
</dbReference>
<proteinExistence type="predicted"/>
<dbReference type="Proteomes" id="UP001157138">
    <property type="component" value="Unassembled WGS sequence"/>
</dbReference>
<name>A0ABQ6EXY2_9VIBR</name>
<evidence type="ECO:0000313" key="1">
    <source>
        <dbReference type="EMBL" id="GLT17576.1"/>
    </source>
</evidence>
<keyword evidence="2" id="KW-1185">Reference proteome</keyword>
<protein>
    <submittedName>
        <fullName evidence="1">Uncharacterized protein</fullName>
    </submittedName>
</protein>
<reference evidence="2" key="1">
    <citation type="journal article" date="2019" name="Int. J. Syst. Evol. Microbiol.">
        <title>The Global Catalogue of Microorganisms (GCM) 10K type strain sequencing project: providing services to taxonomists for standard genome sequencing and annotation.</title>
        <authorList>
            <consortium name="The Broad Institute Genomics Platform"/>
            <consortium name="The Broad Institute Genome Sequencing Center for Infectious Disease"/>
            <person name="Wu L."/>
            <person name="Ma J."/>
        </authorList>
    </citation>
    <scope>NUCLEOTIDE SEQUENCE [LARGE SCALE GENOMIC DNA]</scope>
    <source>
        <strain evidence="2">NBRC 108723</strain>
    </source>
</reference>
<gene>
    <name evidence="1" type="ORF">GCM10007938_13540</name>
</gene>
<organism evidence="1 2">
    <name type="scientific">Vibrio zhanjiangensis</name>
    <dbReference type="NCBI Taxonomy" id="1046128"/>
    <lineage>
        <taxon>Bacteria</taxon>
        <taxon>Pseudomonadati</taxon>
        <taxon>Pseudomonadota</taxon>
        <taxon>Gammaproteobacteria</taxon>
        <taxon>Vibrionales</taxon>
        <taxon>Vibrionaceae</taxon>
        <taxon>Vibrio</taxon>
    </lineage>
</organism>
<sequence length="76" mass="8963">MELINFTCKKNNRLIVNGMRDLKSLNIICGLDIHFPHNETKRSAKERSLANEHYILSFLLNINFMIGDKLRLYRGR</sequence>